<gene>
    <name evidence="1" type="ORF">CWE22_08650</name>
</gene>
<dbReference type="RefSeq" id="WP_169930919.1">
    <property type="nucleotide sequence ID" value="NZ_PIPR01000001.1"/>
</dbReference>
<sequence>MKQWIVVLIVLVIGVAAYGWWFGAPEEPAVSTAQIAQPVVQEEQPTLAEPKSVESPKPPSQELDLTQFIDVRGPDLGLALVRSTPDFHKRVELLLALIEEQHLNVNETIDWIVGNETITPIWVAFEISRGNITTAQFQRFLDLGATLQRNDFYEDEIGYVMNKDILSTWYDEAGLGPEDHQYMFDLALLRGNAELAELVWVDKGGRFDQVQLSKESVQNFMNDYQGVQPLNEEKLADLVKGTTYGDVIFEAIITRHLNKIARIELLKDYGNLNSSQREQLEHSESVMLSDLDIMRRILAKAREHFAEQAKAQD</sequence>
<protein>
    <submittedName>
        <fullName evidence="1">Uncharacterized protein</fullName>
    </submittedName>
</protein>
<dbReference type="Proteomes" id="UP000287766">
    <property type="component" value="Unassembled WGS sequence"/>
</dbReference>
<proteinExistence type="predicted"/>
<organism evidence="1 2">
    <name type="scientific">Pseudidiomarina aestuarii</name>
    <dbReference type="NCBI Taxonomy" id="624146"/>
    <lineage>
        <taxon>Bacteria</taxon>
        <taxon>Pseudomonadati</taxon>
        <taxon>Pseudomonadota</taxon>
        <taxon>Gammaproteobacteria</taxon>
        <taxon>Alteromonadales</taxon>
        <taxon>Idiomarinaceae</taxon>
        <taxon>Pseudidiomarina</taxon>
    </lineage>
</organism>
<keyword evidence="2" id="KW-1185">Reference proteome</keyword>
<dbReference type="AlphaFoldDB" id="A0A7Z6ZVL1"/>
<name>A0A7Z6ZVL1_9GAMM</name>
<evidence type="ECO:0000313" key="1">
    <source>
        <dbReference type="EMBL" id="RUO42199.1"/>
    </source>
</evidence>
<evidence type="ECO:0000313" key="2">
    <source>
        <dbReference type="Proteomes" id="UP000287766"/>
    </source>
</evidence>
<reference evidence="2" key="1">
    <citation type="journal article" date="2018" name="Front. Microbiol.">
        <title>Genome-Based Analysis Reveals the Taxonomy and Diversity of the Family Idiomarinaceae.</title>
        <authorList>
            <person name="Liu Y."/>
            <person name="Lai Q."/>
            <person name="Shao Z."/>
        </authorList>
    </citation>
    <scope>NUCLEOTIDE SEQUENCE [LARGE SCALE GENOMIC DNA]</scope>
    <source>
        <strain evidence="2">KYW314</strain>
    </source>
</reference>
<comment type="caution">
    <text evidence="1">The sequence shown here is derived from an EMBL/GenBank/DDBJ whole genome shotgun (WGS) entry which is preliminary data.</text>
</comment>
<dbReference type="EMBL" id="PIPR01000001">
    <property type="protein sequence ID" value="RUO42199.1"/>
    <property type="molecule type" value="Genomic_DNA"/>
</dbReference>
<accession>A0A7Z6ZVL1</accession>